<evidence type="ECO:0000313" key="12">
    <source>
        <dbReference type="Proteomes" id="UP000248148"/>
    </source>
</evidence>
<keyword evidence="5" id="KW-1133">Transmembrane helix</keyword>
<evidence type="ECO:0000256" key="5">
    <source>
        <dbReference type="ARBA" id="ARBA00022989"/>
    </source>
</evidence>
<dbReference type="InterPro" id="IPR041916">
    <property type="entry name" value="Anti_sigma_zinc_sf"/>
</dbReference>
<dbReference type="GO" id="GO:0006417">
    <property type="term" value="P:regulation of translation"/>
    <property type="evidence" value="ECO:0007669"/>
    <property type="project" value="TreeGrafter"/>
</dbReference>
<keyword evidence="6" id="KW-0472">Membrane</keyword>
<evidence type="ECO:0000256" key="8">
    <source>
        <dbReference type="ARBA" id="ARBA00030803"/>
    </source>
</evidence>
<reference evidence="11 12" key="1">
    <citation type="submission" date="2018-06" db="EMBL/GenBank/DDBJ databases">
        <title>Genomic Encyclopedia of Archaeal and Bacterial Type Strains, Phase II (KMG-II): from individual species to whole genera.</title>
        <authorList>
            <person name="Goeker M."/>
        </authorList>
    </citation>
    <scope>NUCLEOTIDE SEQUENCE [LARGE SCALE GENOMIC DNA]</scope>
    <source>
        <strain evidence="11 12">JCM 11668</strain>
    </source>
</reference>
<evidence type="ECO:0000313" key="11">
    <source>
        <dbReference type="EMBL" id="PYE99927.1"/>
    </source>
</evidence>
<evidence type="ECO:0000259" key="10">
    <source>
        <dbReference type="Pfam" id="PF10099"/>
    </source>
</evidence>
<gene>
    <name evidence="11" type="ORF">BJ122_13510</name>
</gene>
<feature type="compositionally biased region" description="Pro residues" evidence="9">
    <location>
        <begin position="175"/>
        <end position="185"/>
    </location>
</feature>
<dbReference type="PANTHER" id="PTHR37461">
    <property type="entry name" value="ANTI-SIGMA-K FACTOR RSKA"/>
    <property type="match status" value="1"/>
</dbReference>
<evidence type="ECO:0000256" key="6">
    <source>
        <dbReference type="ARBA" id="ARBA00023136"/>
    </source>
</evidence>
<proteinExistence type="predicted"/>
<evidence type="ECO:0000256" key="1">
    <source>
        <dbReference type="ARBA" id="ARBA00004167"/>
    </source>
</evidence>
<dbReference type="InterPro" id="IPR018764">
    <property type="entry name" value="RskA_C"/>
</dbReference>
<keyword evidence="4" id="KW-0812">Transmembrane</keyword>
<organism evidence="11 12">
    <name type="scientific">Rhodopseudomonas faecalis</name>
    <dbReference type="NCBI Taxonomy" id="99655"/>
    <lineage>
        <taxon>Bacteria</taxon>
        <taxon>Pseudomonadati</taxon>
        <taxon>Pseudomonadota</taxon>
        <taxon>Alphaproteobacteria</taxon>
        <taxon>Hyphomicrobiales</taxon>
        <taxon>Nitrobacteraceae</taxon>
        <taxon>Rhodopseudomonas</taxon>
    </lineage>
</organism>
<dbReference type="InterPro" id="IPR051474">
    <property type="entry name" value="Anti-sigma-K/W_factor"/>
</dbReference>
<evidence type="ECO:0000256" key="3">
    <source>
        <dbReference type="ARBA" id="ARBA00022475"/>
    </source>
</evidence>
<evidence type="ECO:0000256" key="4">
    <source>
        <dbReference type="ARBA" id="ARBA00022692"/>
    </source>
</evidence>
<dbReference type="Pfam" id="PF10099">
    <property type="entry name" value="RskA_C"/>
    <property type="match status" value="1"/>
</dbReference>
<dbReference type="Gene3D" id="1.10.10.1320">
    <property type="entry name" value="Anti-sigma factor, zinc-finger domain"/>
    <property type="match status" value="1"/>
</dbReference>
<name>A0A318T865_9BRAD</name>
<keyword evidence="12" id="KW-1185">Reference proteome</keyword>
<comment type="caution">
    <text evidence="11">The sequence shown here is derived from an EMBL/GenBank/DDBJ whole genome shotgun (WGS) entry which is preliminary data.</text>
</comment>
<dbReference type="EMBL" id="QJTI01000035">
    <property type="protein sequence ID" value="PYE99927.1"/>
    <property type="molecule type" value="Genomic_DNA"/>
</dbReference>
<keyword evidence="3" id="KW-1003">Cell membrane</keyword>
<dbReference type="PANTHER" id="PTHR37461:SF1">
    <property type="entry name" value="ANTI-SIGMA-K FACTOR RSKA"/>
    <property type="match status" value="1"/>
</dbReference>
<feature type="region of interest" description="Disordered" evidence="9">
    <location>
        <begin position="144"/>
        <end position="194"/>
    </location>
</feature>
<dbReference type="Proteomes" id="UP000248148">
    <property type="component" value="Unassembled WGS sequence"/>
</dbReference>
<accession>A0A318T865</accession>
<sequence length="381" mass="39972">MMELTEDHIALAAEYALGTLDADERAQIELTMAANRRFAELIEAWQLRMAVLHQMVDPVEPSPQLWERIRKAVGLAAVAAPAHAVASSAGAARAAGAAETAPVHAGSAPAGKTAAAPHAGDIVIAPPGLENYAADRTATIAPVFAMPGTPQKPNGTPAGLRQSHAAVPDEAKIDAPPPLPPPQPAPASNGSGLSPESMRVVRFAWQARRWKWTATGVSAIAASLLMVIVAQLYRPDMLPEALRPAVRTQIVRVVTPPPPMPAQYVALLQKDASSPAFILTVDAGSKKFSVRKVGAADEAGRSYELWLVSDKLQRPRSLGVIGERDFTIRGALASFDDDTMHEATYAVTVEPEGGSPTGVATGPVVFTGKLMETVPQGVAGK</sequence>
<dbReference type="GO" id="GO:0016989">
    <property type="term" value="F:sigma factor antagonist activity"/>
    <property type="evidence" value="ECO:0007669"/>
    <property type="project" value="TreeGrafter"/>
</dbReference>
<protein>
    <recommendedName>
        <fullName evidence="8">Regulator of SigK</fullName>
    </recommendedName>
    <alternativeName>
        <fullName evidence="7">Sigma-K anti-sigma factor RskA</fullName>
    </alternativeName>
</protein>
<comment type="subcellular location">
    <subcellularLocation>
        <location evidence="2">Cell membrane</location>
    </subcellularLocation>
    <subcellularLocation>
        <location evidence="1">Membrane</location>
        <topology evidence="1">Single-pass membrane protein</topology>
    </subcellularLocation>
</comment>
<feature type="domain" description="Anti-sigma K factor RskA C-terminal" evidence="10">
    <location>
        <begin position="219"/>
        <end position="364"/>
    </location>
</feature>
<evidence type="ECO:0000256" key="2">
    <source>
        <dbReference type="ARBA" id="ARBA00004236"/>
    </source>
</evidence>
<dbReference type="AlphaFoldDB" id="A0A318T865"/>
<evidence type="ECO:0000256" key="9">
    <source>
        <dbReference type="SAM" id="MobiDB-lite"/>
    </source>
</evidence>
<evidence type="ECO:0000256" key="7">
    <source>
        <dbReference type="ARBA" id="ARBA00029829"/>
    </source>
</evidence>
<dbReference type="GO" id="GO:0005886">
    <property type="term" value="C:plasma membrane"/>
    <property type="evidence" value="ECO:0007669"/>
    <property type="project" value="UniProtKB-SubCell"/>
</dbReference>